<keyword evidence="3" id="KW-1185">Reference proteome</keyword>
<keyword evidence="1" id="KW-0812">Transmembrane</keyword>
<protein>
    <submittedName>
        <fullName evidence="2">DMT family transporter</fullName>
    </submittedName>
</protein>
<dbReference type="PANTHER" id="PTHR34821">
    <property type="entry name" value="INNER MEMBRANE PROTEIN YDCZ"/>
    <property type="match status" value="1"/>
</dbReference>
<dbReference type="Pfam" id="PF04657">
    <property type="entry name" value="DMT_YdcZ"/>
    <property type="match status" value="1"/>
</dbReference>
<dbReference type="PANTHER" id="PTHR34821:SF2">
    <property type="entry name" value="INNER MEMBRANE PROTEIN YDCZ"/>
    <property type="match status" value="1"/>
</dbReference>
<dbReference type="InterPro" id="IPR006750">
    <property type="entry name" value="YdcZ"/>
</dbReference>
<evidence type="ECO:0000313" key="3">
    <source>
        <dbReference type="Proteomes" id="UP001355056"/>
    </source>
</evidence>
<keyword evidence="1" id="KW-0472">Membrane</keyword>
<reference evidence="2 3" key="1">
    <citation type="journal article" date="2016" name="Int. J. Syst. Evol. Microbiol.">
        <title>Lysobacter erysipheiresistens sp. nov., an antagonist of powdery mildew, isolated from tobacco-cultivated soil.</title>
        <authorList>
            <person name="Xie B."/>
            <person name="Li T."/>
            <person name="Lin X."/>
            <person name="Wang C.J."/>
            <person name="Chen Y.J."/>
            <person name="Liu W.J."/>
            <person name="Zhao Z.W."/>
        </authorList>
    </citation>
    <scope>NUCLEOTIDE SEQUENCE [LARGE SCALE GENOMIC DNA]</scope>
    <source>
        <strain evidence="2 3">RS-LYSO-3</strain>
    </source>
</reference>
<gene>
    <name evidence="2" type="ORF">SNE34_11850</name>
</gene>
<feature type="transmembrane region" description="Helical" evidence="1">
    <location>
        <begin position="97"/>
        <end position="118"/>
    </location>
</feature>
<keyword evidence="1" id="KW-1133">Transmembrane helix</keyword>
<dbReference type="Proteomes" id="UP001355056">
    <property type="component" value="Unassembled WGS sequence"/>
</dbReference>
<comment type="caution">
    <text evidence="2">The sequence shown here is derived from an EMBL/GenBank/DDBJ whole genome shotgun (WGS) entry which is preliminary data.</text>
</comment>
<evidence type="ECO:0000313" key="2">
    <source>
        <dbReference type="EMBL" id="MEG3184704.1"/>
    </source>
</evidence>
<dbReference type="EMBL" id="JAXGFP010000006">
    <property type="protein sequence ID" value="MEG3184704.1"/>
    <property type="molecule type" value="Genomic_DNA"/>
</dbReference>
<feature type="transmembrane region" description="Helical" evidence="1">
    <location>
        <begin position="130"/>
        <end position="147"/>
    </location>
</feature>
<sequence length="149" mass="15416">MKYALILLVVMIGTLLPLQALVNARLGQVTAGAVFAATVSFLVGTVSLALLLLATRPSWPNVEQLGRLPAWAWTGGLIGAAYVAIATITVPRLGASALISLTVLGQLAGAVLLDHFGVLHAPQPATPMRIGGVLLILGGVLLVVQPWKQ</sequence>
<feature type="transmembrane region" description="Helical" evidence="1">
    <location>
        <begin position="30"/>
        <end position="53"/>
    </location>
</feature>
<name>A0ABU7Z0T4_9GAMM</name>
<proteinExistence type="predicted"/>
<feature type="transmembrane region" description="Helical" evidence="1">
    <location>
        <begin position="65"/>
        <end position="85"/>
    </location>
</feature>
<dbReference type="RefSeq" id="WP_332617482.1">
    <property type="nucleotide sequence ID" value="NZ_JAXGFP010000006.1"/>
</dbReference>
<organism evidence="2 3">
    <name type="scientific">Novilysobacter erysipheiresistens</name>
    <dbReference type="NCBI Taxonomy" id="1749332"/>
    <lineage>
        <taxon>Bacteria</taxon>
        <taxon>Pseudomonadati</taxon>
        <taxon>Pseudomonadota</taxon>
        <taxon>Gammaproteobacteria</taxon>
        <taxon>Lysobacterales</taxon>
        <taxon>Lysobacteraceae</taxon>
        <taxon>Novilysobacter</taxon>
    </lineage>
</organism>
<accession>A0ABU7Z0T4</accession>
<evidence type="ECO:0000256" key="1">
    <source>
        <dbReference type="SAM" id="Phobius"/>
    </source>
</evidence>